<organism evidence="1 2">
    <name type="scientific">Monilinia fructicola</name>
    <name type="common">Brown rot fungus</name>
    <name type="synonym">Ciboria fructicola</name>
    <dbReference type="NCBI Taxonomy" id="38448"/>
    <lineage>
        <taxon>Eukaryota</taxon>
        <taxon>Fungi</taxon>
        <taxon>Dikarya</taxon>
        <taxon>Ascomycota</taxon>
        <taxon>Pezizomycotina</taxon>
        <taxon>Leotiomycetes</taxon>
        <taxon>Helotiales</taxon>
        <taxon>Sclerotiniaceae</taxon>
        <taxon>Monilinia</taxon>
    </lineage>
</organism>
<dbReference type="EMBL" id="VICG01000007">
    <property type="protein sequence ID" value="KAA8570322.1"/>
    <property type="molecule type" value="Genomic_DNA"/>
</dbReference>
<reference evidence="1 2" key="1">
    <citation type="submission" date="2019-06" db="EMBL/GenBank/DDBJ databases">
        <title>Genome Sequence of the Brown Rot Fungal Pathogen Monilinia fructicola.</title>
        <authorList>
            <person name="De Miccolis Angelini R.M."/>
            <person name="Landi L."/>
            <person name="Abate D."/>
            <person name="Pollastro S."/>
            <person name="Romanazzi G."/>
            <person name="Faretra F."/>
        </authorList>
    </citation>
    <scope>NUCLEOTIDE SEQUENCE [LARGE SCALE GENOMIC DNA]</scope>
    <source>
        <strain evidence="1 2">Mfrc123</strain>
    </source>
</reference>
<comment type="caution">
    <text evidence="1">The sequence shown here is derived from an EMBL/GenBank/DDBJ whole genome shotgun (WGS) entry which is preliminary data.</text>
</comment>
<accession>A0A5M9JRA3</accession>
<evidence type="ECO:0000313" key="2">
    <source>
        <dbReference type="Proteomes" id="UP000322873"/>
    </source>
</evidence>
<sequence length="121" mass="13743">MYPAGELRMNFRLDRNIIPNSGRMEAFESVCRTTIFSFSSCRNDLLYNRSETVNLSSIIVFLARSRMNGMTGSDLFDISGCVRYFEVPRKGGIVGYVEFSCLLIMNVSNSLYPAIKQTLKE</sequence>
<dbReference type="AlphaFoldDB" id="A0A5M9JRA3"/>
<dbReference type="Proteomes" id="UP000322873">
    <property type="component" value="Unassembled WGS sequence"/>
</dbReference>
<name>A0A5M9JRA3_MONFR</name>
<gene>
    <name evidence="1" type="ORF">EYC84_002625</name>
</gene>
<keyword evidence="2" id="KW-1185">Reference proteome</keyword>
<evidence type="ECO:0000313" key="1">
    <source>
        <dbReference type="EMBL" id="KAA8570322.1"/>
    </source>
</evidence>
<protein>
    <submittedName>
        <fullName evidence="1">Uncharacterized protein</fullName>
    </submittedName>
</protein>
<proteinExistence type="predicted"/>